<organism evidence="1 2">
    <name type="scientific">Acuticoccus mangrovi</name>
    <dbReference type="NCBI Taxonomy" id="2796142"/>
    <lineage>
        <taxon>Bacteria</taxon>
        <taxon>Pseudomonadati</taxon>
        <taxon>Pseudomonadota</taxon>
        <taxon>Alphaproteobacteria</taxon>
        <taxon>Hyphomicrobiales</taxon>
        <taxon>Amorphaceae</taxon>
        <taxon>Acuticoccus</taxon>
    </lineage>
</organism>
<dbReference type="AlphaFoldDB" id="A0A934MFX4"/>
<accession>A0A934MFX4</accession>
<dbReference type="EMBL" id="JAEKJA010000001">
    <property type="protein sequence ID" value="MBJ3774341.1"/>
    <property type="molecule type" value="Genomic_DNA"/>
</dbReference>
<protein>
    <submittedName>
        <fullName evidence="1">Uncharacterized protein</fullName>
    </submittedName>
</protein>
<name>A0A934MFX4_9HYPH</name>
<dbReference type="Proteomes" id="UP000609531">
    <property type="component" value="Unassembled WGS sequence"/>
</dbReference>
<evidence type="ECO:0000313" key="2">
    <source>
        <dbReference type="Proteomes" id="UP000609531"/>
    </source>
</evidence>
<reference evidence="1" key="1">
    <citation type="submission" date="2020-12" db="EMBL/GenBank/DDBJ databases">
        <title>Bacterial taxonomy.</title>
        <authorList>
            <person name="Pan X."/>
        </authorList>
    </citation>
    <scope>NUCLEOTIDE SEQUENCE</scope>
    <source>
        <strain evidence="1">B2012</strain>
    </source>
</reference>
<keyword evidence="2" id="KW-1185">Reference proteome</keyword>
<sequence length="180" mass="20086">MSYTIHDGMKVSGFSRSTLAAAVAKSWIPMRHMNVENGKKRPFDKTDLVWIHVVAGLRAIGVPWDALPQIFTDCGLFSDGWCKSLTDLFPNEAATRARWVKEYPSATPEELAPVLCVSHSLWSSFFRVVERVNGEVQPGELRGRIMPLALVIDFLRSGDGGVLLFNLDEITVIVEQRLAE</sequence>
<dbReference type="RefSeq" id="WP_198880228.1">
    <property type="nucleotide sequence ID" value="NZ_JAEKJA010000001.1"/>
</dbReference>
<gene>
    <name evidence="1" type="ORF">JCR33_01485</name>
</gene>
<evidence type="ECO:0000313" key="1">
    <source>
        <dbReference type="EMBL" id="MBJ3774341.1"/>
    </source>
</evidence>
<comment type="caution">
    <text evidence="1">The sequence shown here is derived from an EMBL/GenBank/DDBJ whole genome shotgun (WGS) entry which is preliminary data.</text>
</comment>
<proteinExistence type="predicted"/>